<comment type="caution">
    <text evidence="3">The sequence shown here is derived from an EMBL/GenBank/DDBJ whole genome shotgun (WGS) entry which is preliminary data.</text>
</comment>
<evidence type="ECO:0000313" key="4">
    <source>
        <dbReference type="Proteomes" id="UP000241190"/>
    </source>
</evidence>
<evidence type="ECO:0000256" key="1">
    <source>
        <dbReference type="SAM" id="Coils"/>
    </source>
</evidence>
<dbReference type="RefSeq" id="WP_045036690.1">
    <property type="nucleotide sequence ID" value="NZ_JZSR01000011.1"/>
</dbReference>
<name>A0ABX5GVN3_9GAMM</name>
<accession>A0ABX5GVN3</accession>
<reference evidence="3 4" key="1">
    <citation type="submission" date="2018-03" db="EMBL/GenBank/DDBJ databases">
        <title>Whole genome sequencing of Histamine producing bacteria.</title>
        <authorList>
            <person name="Butler K."/>
        </authorList>
    </citation>
    <scope>NUCLEOTIDE SEQUENCE [LARGE SCALE GENOMIC DNA]</scope>
    <source>
        <strain evidence="3 4">ATCC 51761</strain>
    </source>
</reference>
<gene>
    <name evidence="3" type="ORF">C9J52_03635</name>
</gene>
<feature type="coiled-coil region" evidence="1">
    <location>
        <begin position="170"/>
        <end position="197"/>
    </location>
</feature>
<dbReference type="InterPro" id="IPR025139">
    <property type="entry name" value="DUF4062"/>
</dbReference>
<keyword evidence="1" id="KW-0175">Coiled coil</keyword>
<evidence type="ECO:0000259" key="2">
    <source>
        <dbReference type="Pfam" id="PF13271"/>
    </source>
</evidence>
<protein>
    <submittedName>
        <fullName evidence="3">DUF4062 domain-containing protein</fullName>
    </submittedName>
</protein>
<dbReference type="Pfam" id="PF13271">
    <property type="entry name" value="DUF4062"/>
    <property type="match status" value="1"/>
</dbReference>
<sequence length="446" mass="51687">MNSIKYQVFISSTYSDLVEERESIIKAILEMYHIPIGMEMFSAEDEDQWEIIRRTIEVSDYYILVLGLRYGSKTSDGISFTQKEYEYALEKKIPVLAFVMDDMVSLSKDKRDDDLTEMNQFRNLVLKNSKMAQFWRSKEELIKNVSISLMKQIMQKPAVGWVRGDKLGAEEILTEELTSLSKENRQLREKISELESKISPKSPMIEVLIESPKVDEKFNEFDLLVLPQKIDLNSVEKHLHEFVSKEDIEKYNNKIPTQSDIEQYNSGREKKYKLDNYSTPLLINVSNSGSIKGNNIFIDITFPEGILVYRKGDNFSGPVNPLPINPIKRAREKYEKKQEDALRKNHPLFSLYDRIGLNERTISAISGVPGYQAHIGTIRPINPNFWTDLNGSKLLIKLNSLLHTRRKVFDDEYMVVPLTTGIHKIEVEIICEEYEKLDTKIIEIIV</sequence>
<dbReference type="EMBL" id="PYOP01000004">
    <property type="protein sequence ID" value="PSW99097.1"/>
    <property type="molecule type" value="Genomic_DNA"/>
</dbReference>
<proteinExistence type="predicted"/>
<organism evidence="3 4">
    <name type="scientific">Photobacterium iliopiscarium</name>
    <dbReference type="NCBI Taxonomy" id="56192"/>
    <lineage>
        <taxon>Bacteria</taxon>
        <taxon>Pseudomonadati</taxon>
        <taxon>Pseudomonadota</taxon>
        <taxon>Gammaproteobacteria</taxon>
        <taxon>Vibrionales</taxon>
        <taxon>Vibrionaceae</taxon>
        <taxon>Photobacterium</taxon>
    </lineage>
</organism>
<evidence type="ECO:0000313" key="3">
    <source>
        <dbReference type="EMBL" id="PSW99097.1"/>
    </source>
</evidence>
<feature type="domain" description="DUF4062" evidence="2">
    <location>
        <begin position="7"/>
        <end position="88"/>
    </location>
</feature>
<keyword evidence="4" id="KW-1185">Reference proteome</keyword>
<dbReference type="Proteomes" id="UP000241190">
    <property type="component" value="Unassembled WGS sequence"/>
</dbReference>